<dbReference type="HOGENOM" id="CLU_752204_0_0_1"/>
<sequence>MAPRRGGGGRIFISSSSASCSSSAFVATSSKIYLGYFATFFIIDSALLWMASRLLFKLQRGRPLLRWLLILSIILTVFDHAWDILFLVLGECSITGVDLSVKLALVSSFLDVVAISLLVGLVMVSICKRLHHIANMAPRLIAILHGLWAAGFSCFYFIAMCLYAAITTKQLDFSSSYGRRKALASLVMGWNGMMTLAGVVLLLGMLSTAFNLVGPLSRCRHQKSSSLGIIASFLALSSVCFGASFLAHQILVYRMFWKTTSVIDVRDGYYALVFLNLFFYSSTFLFALLVTVSPAFSDNEPSNDIHRSVPQQLAYAHPVQQSPPDPHILLMQQNVQQPYPPVSVMQPYQSTQQHPYHPHHNTPPAPYY</sequence>
<keyword evidence="1" id="KW-0472">Membrane</keyword>
<feature type="transmembrane region" description="Helical" evidence="1">
    <location>
        <begin position="68"/>
        <end position="89"/>
    </location>
</feature>
<protein>
    <recommendedName>
        <fullName evidence="4">Integral membrane protein</fullName>
    </recommendedName>
</protein>
<dbReference type="VEuPathDB" id="FungiDB:HCDG_02448"/>
<dbReference type="AlphaFoldDB" id="C6H7P7"/>
<evidence type="ECO:0000256" key="1">
    <source>
        <dbReference type="SAM" id="Phobius"/>
    </source>
</evidence>
<feature type="transmembrane region" description="Helical" evidence="1">
    <location>
        <begin position="225"/>
        <end position="248"/>
    </location>
</feature>
<gene>
    <name evidence="2" type="ORF">HCDG_02448</name>
</gene>
<feature type="transmembrane region" description="Helical" evidence="1">
    <location>
        <begin position="140"/>
        <end position="166"/>
    </location>
</feature>
<dbReference type="OMA" id="VNIAAQW"/>
<proteinExistence type="predicted"/>
<dbReference type="EMBL" id="GG692420">
    <property type="protein sequence ID" value="EER44418.1"/>
    <property type="molecule type" value="Genomic_DNA"/>
</dbReference>
<evidence type="ECO:0000313" key="3">
    <source>
        <dbReference type="Proteomes" id="UP000002624"/>
    </source>
</evidence>
<dbReference type="Proteomes" id="UP000002624">
    <property type="component" value="Unassembled WGS sequence"/>
</dbReference>
<feature type="transmembrane region" description="Helical" evidence="1">
    <location>
        <begin position="109"/>
        <end position="128"/>
    </location>
</feature>
<dbReference type="OrthoDB" id="4507588at2759"/>
<feature type="transmembrane region" description="Helical" evidence="1">
    <location>
        <begin position="33"/>
        <end position="56"/>
    </location>
</feature>
<evidence type="ECO:0000313" key="2">
    <source>
        <dbReference type="EMBL" id="EER44418.1"/>
    </source>
</evidence>
<keyword evidence="1" id="KW-1133">Transmembrane helix</keyword>
<feature type="transmembrane region" description="Helical" evidence="1">
    <location>
        <begin position="186"/>
        <end position="213"/>
    </location>
</feature>
<reference evidence="3" key="1">
    <citation type="submission" date="2009-05" db="EMBL/GenBank/DDBJ databases">
        <title>The genome sequence of Ajellomyces capsulatus strain H143.</title>
        <authorList>
            <person name="Champion M."/>
            <person name="Cuomo C.A."/>
            <person name="Ma L.-J."/>
            <person name="Henn M.R."/>
            <person name="Sil A."/>
            <person name="Goldman B."/>
            <person name="Young S.K."/>
            <person name="Kodira C.D."/>
            <person name="Zeng Q."/>
            <person name="Koehrsen M."/>
            <person name="Alvarado L."/>
            <person name="Berlin A.M."/>
            <person name="Borenstein D."/>
            <person name="Chen Z."/>
            <person name="Engels R."/>
            <person name="Freedman E."/>
            <person name="Gellesch M."/>
            <person name="Goldberg J."/>
            <person name="Griggs A."/>
            <person name="Gujja S."/>
            <person name="Heiman D.I."/>
            <person name="Hepburn T.A."/>
            <person name="Howarth C."/>
            <person name="Jen D."/>
            <person name="Larson L."/>
            <person name="Lewis B."/>
            <person name="Mehta T."/>
            <person name="Park D."/>
            <person name="Pearson M."/>
            <person name="Roberts A."/>
            <person name="Saif S."/>
            <person name="Shea T.D."/>
            <person name="Shenoy N."/>
            <person name="Sisk P."/>
            <person name="Stolte C."/>
            <person name="Sykes S."/>
            <person name="Walk T."/>
            <person name="White J."/>
            <person name="Yandava C."/>
            <person name="Klein B."/>
            <person name="McEwen J.G."/>
            <person name="Puccia R."/>
            <person name="Goldman G.H."/>
            <person name="Felipe M.S."/>
            <person name="Nino-Vega G."/>
            <person name="San-Blas G."/>
            <person name="Taylor J.W."/>
            <person name="Mendoza L."/>
            <person name="Galagan J.E."/>
            <person name="Nusbaum C."/>
            <person name="Birren B.W."/>
        </authorList>
    </citation>
    <scope>NUCLEOTIDE SEQUENCE [LARGE SCALE GENOMIC DNA]</scope>
    <source>
        <strain evidence="3">H143</strain>
    </source>
</reference>
<accession>C6H7P7</accession>
<feature type="transmembrane region" description="Helical" evidence="1">
    <location>
        <begin position="268"/>
        <end position="292"/>
    </location>
</feature>
<evidence type="ECO:0008006" key="4">
    <source>
        <dbReference type="Google" id="ProtNLM"/>
    </source>
</evidence>
<keyword evidence="1" id="KW-0812">Transmembrane</keyword>
<organism evidence="2 3">
    <name type="scientific">Ajellomyces capsulatus (strain H143)</name>
    <name type="common">Darling's disease fungus</name>
    <name type="synonym">Histoplasma capsulatum</name>
    <dbReference type="NCBI Taxonomy" id="544712"/>
    <lineage>
        <taxon>Eukaryota</taxon>
        <taxon>Fungi</taxon>
        <taxon>Dikarya</taxon>
        <taxon>Ascomycota</taxon>
        <taxon>Pezizomycotina</taxon>
        <taxon>Eurotiomycetes</taxon>
        <taxon>Eurotiomycetidae</taxon>
        <taxon>Onygenales</taxon>
        <taxon>Ajellomycetaceae</taxon>
        <taxon>Histoplasma</taxon>
    </lineage>
</organism>
<name>C6H7P7_AJECH</name>